<keyword evidence="2 4" id="KW-0378">Hydrolase</keyword>
<dbReference type="PANTHER" id="PTHR46470">
    <property type="entry name" value="N-ACYLNEURAMINATE-9-PHOSPHATASE"/>
    <property type="match status" value="1"/>
</dbReference>
<dbReference type="Gene3D" id="3.40.50.1000">
    <property type="entry name" value="HAD superfamily/HAD-like"/>
    <property type="match status" value="1"/>
</dbReference>
<dbReference type="PANTHER" id="PTHR46470:SF4">
    <property type="entry name" value="5-AMINO-6-(5-PHOSPHO-D-RIBITYLAMINO)URACIL PHOSPHATASE YIGB"/>
    <property type="match status" value="1"/>
</dbReference>
<organism evidence="4 5">
    <name type="scientific">Couchioplanes caeruleus</name>
    <dbReference type="NCBI Taxonomy" id="56438"/>
    <lineage>
        <taxon>Bacteria</taxon>
        <taxon>Bacillati</taxon>
        <taxon>Actinomycetota</taxon>
        <taxon>Actinomycetes</taxon>
        <taxon>Micromonosporales</taxon>
        <taxon>Micromonosporaceae</taxon>
        <taxon>Couchioplanes</taxon>
    </lineage>
</organism>
<dbReference type="NCBIfam" id="TIGR01509">
    <property type="entry name" value="HAD-SF-IA-v3"/>
    <property type="match status" value="1"/>
</dbReference>
<reference evidence="4 5" key="1">
    <citation type="submission" date="2018-11" db="EMBL/GenBank/DDBJ databases">
        <title>Sequencing the genomes of 1000 actinobacteria strains.</title>
        <authorList>
            <person name="Klenk H.-P."/>
        </authorList>
    </citation>
    <scope>NUCLEOTIDE SEQUENCE [LARGE SCALE GENOMIC DNA]</scope>
    <source>
        <strain evidence="4 5">DSM 43634</strain>
    </source>
</reference>
<evidence type="ECO:0000256" key="1">
    <source>
        <dbReference type="ARBA" id="ARBA00001946"/>
    </source>
</evidence>
<comment type="caution">
    <text evidence="4">The sequence shown here is derived from an EMBL/GenBank/DDBJ whole genome shotgun (WGS) entry which is preliminary data.</text>
</comment>
<dbReference type="NCBIfam" id="TIGR01549">
    <property type="entry name" value="HAD-SF-IA-v1"/>
    <property type="match status" value="1"/>
</dbReference>
<keyword evidence="3" id="KW-0460">Magnesium</keyword>
<dbReference type="RefSeq" id="WP_123678149.1">
    <property type="nucleotide sequence ID" value="NZ_RJKL01000001.1"/>
</dbReference>
<proteinExistence type="predicted"/>
<name>A0A3N1GF67_9ACTN</name>
<evidence type="ECO:0000256" key="3">
    <source>
        <dbReference type="ARBA" id="ARBA00022842"/>
    </source>
</evidence>
<dbReference type="PRINTS" id="PR00413">
    <property type="entry name" value="HADHALOGNASE"/>
</dbReference>
<gene>
    <name evidence="4" type="ORF">EDD30_1621</name>
</gene>
<dbReference type="EMBL" id="RJKL01000001">
    <property type="protein sequence ID" value="ROP28844.1"/>
    <property type="molecule type" value="Genomic_DNA"/>
</dbReference>
<comment type="cofactor">
    <cofactor evidence="1">
        <name>Mg(2+)</name>
        <dbReference type="ChEBI" id="CHEBI:18420"/>
    </cofactor>
</comment>
<dbReference type="SFLD" id="SFLDG01129">
    <property type="entry name" value="C1.5:_HAD__Beta-PGM__Phosphata"/>
    <property type="match status" value="1"/>
</dbReference>
<protein>
    <submittedName>
        <fullName evidence="4">Putative hydrolase of the HAD superfamily</fullName>
    </submittedName>
</protein>
<dbReference type="Proteomes" id="UP000271683">
    <property type="component" value="Unassembled WGS sequence"/>
</dbReference>
<dbReference type="InterPro" id="IPR023214">
    <property type="entry name" value="HAD_sf"/>
</dbReference>
<dbReference type="GO" id="GO:0016787">
    <property type="term" value="F:hydrolase activity"/>
    <property type="evidence" value="ECO:0007669"/>
    <property type="project" value="UniProtKB-KW"/>
</dbReference>
<dbReference type="SUPFAM" id="SSF56784">
    <property type="entry name" value="HAD-like"/>
    <property type="match status" value="1"/>
</dbReference>
<evidence type="ECO:0000313" key="5">
    <source>
        <dbReference type="Proteomes" id="UP000271683"/>
    </source>
</evidence>
<dbReference type="InterPro" id="IPR036412">
    <property type="entry name" value="HAD-like_sf"/>
</dbReference>
<dbReference type="GO" id="GO:0044281">
    <property type="term" value="P:small molecule metabolic process"/>
    <property type="evidence" value="ECO:0007669"/>
    <property type="project" value="UniProtKB-ARBA"/>
</dbReference>
<dbReference type="Gene3D" id="1.20.120.1600">
    <property type="match status" value="1"/>
</dbReference>
<dbReference type="InterPro" id="IPR051400">
    <property type="entry name" value="HAD-like_hydrolase"/>
</dbReference>
<evidence type="ECO:0000313" key="4">
    <source>
        <dbReference type="EMBL" id="ROP28844.1"/>
    </source>
</evidence>
<dbReference type="AlphaFoldDB" id="A0A3N1GF67"/>
<dbReference type="OrthoDB" id="9810501at2"/>
<dbReference type="Pfam" id="PF00702">
    <property type="entry name" value="Hydrolase"/>
    <property type="match status" value="1"/>
</dbReference>
<accession>A0A3N1GF67</accession>
<dbReference type="InterPro" id="IPR006439">
    <property type="entry name" value="HAD-SF_hydro_IA"/>
</dbReference>
<dbReference type="SFLD" id="SFLDS00003">
    <property type="entry name" value="Haloacid_Dehalogenase"/>
    <property type="match status" value="1"/>
</dbReference>
<sequence>MLRAVLFDLDDTLIDHESAAREAVVAWASELGITDPEVPRRWARVSDRHLARYQRRELTFREQRRERVRDFLPGPLTDREADDLFAGYLVRYEAGWRAFEDAIPTLRRARAAGLPVAVLTNGDEAQQRRKLDRLSLSAEIDLMVASSMVPAGKPDPRAFQHTVALLGLDVSDVLMVGDSLRKDVLAARAAGLQAVLVDRTDAHRGAGVPRVCSLHELVLAR</sequence>
<evidence type="ECO:0000256" key="2">
    <source>
        <dbReference type="ARBA" id="ARBA00022801"/>
    </source>
</evidence>